<evidence type="ECO:0008006" key="6">
    <source>
        <dbReference type="Google" id="ProtNLM"/>
    </source>
</evidence>
<dbReference type="EMBL" id="QWLM01000014">
    <property type="protein sequence ID" value="RHW44743.1"/>
    <property type="molecule type" value="Genomic_DNA"/>
</dbReference>
<dbReference type="GO" id="GO:0016846">
    <property type="term" value="F:carbon-sulfur lyase activity"/>
    <property type="evidence" value="ECO:0007669"/>
    <property type="project" value="TreeGrafter"/>
</dbReference>
<comment type="cofactor">
    <cofactor evidence="1 3">
        <name>pyridoxal 5'-phosphate</name>
        <dbReference type="ChEBI" id="CHEBI:597326"/>
    </cofactor>
</comment>
<dbReference type="InterPro" id="IPR015422">
    <property type="entry name" value="PyrdxlP-dep_Trfase_small"/>
</dbReference>
<name>A0A417Z298_9MICO</name>
<dbReference type="AlphaFoldDB" id="A0A417Z298"/>
<dbReference type="SUPFAM" id="SSF53383">
    <property type="entry name" value="PLP-dependent transferases"/>
    <property type="match status" value="1"/>
</dbReference>
<organism evidence="4 5">
    <name type="scientific">Dermacoccus abyssi</name>
    <dbReference type="NCBI Taxonomy" id="322596"/>
    <lineage>
        <taxon>Bacteria</taxon>
        <taxon>Bacillati</taxon>
        <taxon>Actinomycetota</taxon>
        <taxon>Actinomycetes</taxon>
        <taxon>Micrococcales</taxon>
        <taxon>Dermacoccaceae</taxon>
        <taxon>Dermacoccus</taxon>
    </lineage>
</organism>
<sequence length="107" mass="11139">MAGPGAMMAFAVKGGFDAAAAVAEHVRLVVNAVSLGGVDTLIQHPAALTHRPVASEAKPGEDVLRLSIGLENPDDVIADLRRALEAARDLSPEPAREEPNLRVAVRA</sequence>
<keyword evidence="2 3" id="KW-0663">Pyridoxal phosphate</keyword>
<dbReference type="GO" id="GO:0005737">
    <property type="term" value="C:cytoplasm"/>
    <property type="evidence" value="ECO:0007669"/>
    <property type="project" value="TreeGrafter"/>
</dbReference>
<dbReference type="Pfam" id="PF01053">
    <property type="entry name" value="Cys_Met_Meta_PP"/>
    <property type="match status" value="1"/>
</dbReference>
<dbReference type="InterPro" id="IPR000277">
    <property type="entry name" value="Cys/Met-Metab_PyrdxlP-dep_enz"/>
</dbReference>
<dbReference type="GO" id="GO:0030170">
    <property type="term" value="F:pyridoxal phosphate binding"/>
    <property type="evidence" value="ECO:0007669"/>
    <property type="project" value="InterPro"/>
</dbReference>
<proteinExistence type="inferred from homology"/>
<evidence type="ECO:0000256" key="3">
    <source>
        <dbReference type="RuleBase" id="RU362118"/>
    </source>
</evidence>
<evidence type="ECO:0000313" key="4">
    <source>
        <dbReference type="EMBL" id="RHW44743.1"/>
    </source>
</evidence>
<accession>A0A417Z298</accession>
<reference evidence="4 5" key="1">
    <citation type="submission" date="2018-08" db="EMBL/GenBank/DDBJ databases">
        <title>Whole genome sequence analysis of Dermacoccus abyssi bacteria isolated from Deep Mariana trench Micromonospora spp reveals genes involved in the environmental adaptation and production of secondary metabolites.</title>
        <authorList>
            <person name="Abdel-Mageed W.M."/>
            <person name="Lehri B."/>
            <person name="Nouioui I."/>
            <person name="Goodfellow I."/>
            <person name="Jaspars M."/>
            <person name="Karlyshev A."/>
        </authorList>
    </citation>
    <scope>NUCLEOTIDE SEQUENCE [LARGE SCALE GENOMIC DNA]</scope>
    <source>
        <strain evidence="4 5">MT1.1</strain>
    </source>
</reference>
<dbReference type="InterPro" id="IPR015424">
    <property type="entry name" value="PyrdxlP-dep_Trfase"/>
</dbReference>
<dbReference type="GO" id="GO:0019346">
    <property type="term" value="P:transsulfuration"/>
    <property type="evidence" value="ECO:0007669"/>
    <property type="project" value="InterPro"/>
</dbReference>
<dbReference type="PANTHER" id="PTHR11808">
    <property type="entry name" value="TRANS-SULFURATION ENZYME FAMILY MEMBER"/>
    <property type="match status" value="1"/>
</dbReference>
<dbReference type="RefSeq" id="WP_118914213.1">
    <property type="nucleotide sequence ID" value="NZ_CBCRVH010000014.1"/>
</dbReference>
<evidence type="ECO:0000313" key="5">
    <source>
        <dbReference type="Proteomes" id="UP000285376"/>
    </source>
</evidence>
<comment type="similarity">
    <text evidence="3">Belongs to the trans-sulfuration enzymes family.</text>
</comment>
<dbReference type="Proteomes" id="UP000285376">
    <property type="component" value="Unassembled WGS sequence"/>
</dbReference>
<comment type="caution">
    <text evidence="4">The sequence shown here is derived from an EMBL/GenBank/DDBJ whole genome shotgun (WGS) entry which is preliminary data.</text>
</comment>
<gene>
    <name evidence="4" type="ORF">D1832_11705</name>
</gene>
<evidence type="ECO:0000256" key="2">
    <source>
        <dbReference type="ARBA" id="ARBA00022898"/>
    </source>
</evidence>
<dbReference type="Gene3D" id="3.90.1150.10">
    <property type="entry name" value="Aspartate Aminotransferase, domain 1"/>
    <property type="match status" value="1"/>
</dbReference>
<evidence type="ECO:0000256" key="1">
    <source>
        <dbReference type="ARBA" id="ARBA00001933"/>
    </source>
</evidence>
<protein>
    <recommendedName>
        <fullName evidence="6">PLP-dependent transferase</fullName>
    </recommendedName>
</protein>